<comment type="caution">
    <text evidence="2">The sequence shown here is derived from an EMBL/GenBank/DDBJ whole genome shotgun (WGS) entry which is preliminary data.</text>
</comment>
<dbReference type="PATRIC" id="fig|1008153.3.peg.370"/>
<dbReference type="OrthoDB" id="156475at2157"/>
<keyword evidence="3" id="KW-1185">Reference proteome</keyword>
<gene>
    <name evidence="2" type="ORF">HAPAU_03660</name>
</gene>
<feature type="transmembrane region" description="Helical" evidence="1">
    <location>
        <begin position="218"/>
        <end position="242"/>
    </location>
</feature>
<feature type="transmembrane region" description="Helical" evidence="1">
    <location>
        <begin position="91"/>
        <end position="115"/>
    </location>
</feature>
<evidence type="ECO:0000313" key="3">
    <source>
        <dbReference type="Proteomes" id="UP000075321"/>
    </source>
</evidence>
<feature type="transmembrane region" description="Helical" evidence="1">
    <location>
        <begin position="55"/>
        <end position="79"/>
    </location>
</feature>
<proteinExistence type="predicted"/>
<dbReference type="AlphaFoldDB" id="A0A151AJ55"/>
<keyword evidence="1" id="KW-1133">Transmembrane helix</keyword>
<keyword evidence="1" id="KW-0472">Membrane</keyword>
<feature type="transmembrane region" description="Helical" evidence="1">
    <location>
        <begin position="121"/>
        <end position="142"/>
    </location>
</feature>
<organism evidence="2 3">
    <name type="scientific">Halalkalicoccus paucihalophilus</name>
    <dbReference type="NCBI Taxonomy" id="1008153"/>
    <lineage>
        <taxon>Archaea</taxon>
        <taxon>Methanobacteriati</taxon>
        <taxon>Methanobacteriota</taxon>
        <taxon>Stenosarchaea group</taxon>
        <taxon>Halobacteria</taxon>
        <taxon>Halobacteriales</taxon>
        <taxon>Halococcaceae</taxon>
        <taxon>Halalkalicoccus</taxon>
    </lineage>
</organism>
<name>A0A151AJ55_9EURY</name>
<evidence type="ECO:0000313" key="2">
    <source>
        <dbReference type="EMBL" id="KYH27698.1"/>
    </source>
</evidence>
<protein>
    <submittedName>
        <fullName evidence="2">Uncharacterized protein</fullName>
    </submittedName>
</protein>
<dbReference type="RefSeq" id="WP_066378782.1">
    <property type="nucleotide sequence ID" value="NZ_LTAZ01000001.1"/>
</dbReference>
<feature type="transmembrane region" description="Helical" evidence="1">
    <location>
        <begin position="154"/>
        <end position="177"/>
    </location>
</feature>
<dbReference type="Proteomes" id="UP000075321">
    <property type="component" value="Unassembled WGS sequence"/>
</dbReference>
<sequence>MAVRSHRPGAVGAIRLDLRRLHESWMELFFPRQRGGALPVPGTLMPETAGGRVAYGGWAGVGALVVALVYPLVVVGFALRYPTRRIDRAAASLGVVGVVGLSVLVWGGLTVVAHFQFSRRGFIAVAAAVVVATVAAAAAITFSRVGGRGTTVLLVYPSAMTVLFLPPVVAALVSVTLGSATPSGSTELAIRLLDGPLATVGASEYLRENHTLEGVACVGMWLGIAVPGGWLLGCVVGLADLVRPSRCVRR</sequence>
<keyword evidence="1" id="KW-0812">Transmembrane</keyword>
<dbReference type="EMBL" id="LTAZ01000001">
    <property type="protein sequence ID" value="KYH27698.1"/>
    <property type="molecule type" value="Genomic_DNA"/>
</dbReference>
<reference evidence="2 3" key="1">
    <citation type="submission" date="2016-02" db="EMBL/GenBank/DDBJ databases">
        <title>Genome sequence of Halalkalicoccus paucihalophilus DSM 24557.</title>
        <authorList>
            <person name="Poehlein A."/>
            <person name="Daniel R."/>
        </authorList>
    </citation>
    <scope>NUCLEOTIDE SEQUENCE [LARGE SCALE GENOMIC DNA]</scope>
    <source>
        <strain evidence="2 3">DSM 24557</strain>
    </source>
</reference>
<accession>A0A151AJ55</accession>
<evidence type="ECO:0000256" key="1">
    <source>
        <dbReference type="SAM" id="Phobius"/>
    </source>
</evidence>